<dbReference type="PROSITE" id="PS00237">
    <property type="entry name" value="G_PROTEIN_RECEP_F1_1"/>
    <property type="match status" value="1"/>
</dbReference>
<evidence type="ECO:0000313" key="13">
    <source>
        <dbReference type="Proteomes" id="UP001159428"/>
    </source>
</evidence>
<dbReference type="PANTHER" id="PTHR24228">
    <property type="entry name" value="B2 BRADYKININ RECEPTOR/ANGIOTENSIN II RECEPTOR"/>
    <property type="match status" value="1"/>
</dbReference>
<dbReference type="SUPFAM" id="SSF81321">
    <property type="entry name" value="Family A G protein-coupled receptor-like"/>
    <property type="match status" value="1"/>
</dbReference>
<keyword evidence="8 9" id="KW-0807">Transducer</keyword>
<dbReference type="CDD" id="cd00637">
    <property type="entry name" value="7tm_classA_rhodopsin-like"/>
    <property type="match status" value="1"/>
</dbReference>
<feature type="transmembrane region" description="Helical" evidence="10">
    <location>
        <begin position="140"/>
        <end position="162"/>
    </location>
</feature>
<dbReference type="GO" id="GO:0004930">
    <property type="term" value="F:G protein-coupled receptor activity"/>
    <property type="evidence" value="ECO:0007669"/>
    <property type="project" value="UniProtKB-KW"/>
</dbReference>
<feature type="domain" description="G-protein coupled receptors family 1 profile" evidence="11">
    <location>
        <begin position="41"/>
        <end position="282"/>
    </location>
</feature>
<comment type="subcellular location">
    <subcellularLocation>
        <location evidence="1">Cell membrane</location>
        <topology evidence="1">Multi-pass membrane protein</topology>
    </subcellularLocation>
</comment>
<feature type="transmembrane region" description="Helical" evidence="10">
    <location>
        <begin position="232"/>
        <end position="259"/>
    </location>
</feature>
<dbReference type="PANTHER" id="PTHR24228:SF59">
    <property type="entry name" value="NEUROPEPTIDE RECEPTOR 15"/>
    <property type="match status" value="1"/>
</dbReference>
<dbReference type="InterPro" id="IPR000276">
    <property type="entry name" value="GPCR_Rhodpsn"/>
</dbReference>
<feature type="transmembrane region" description="Helical" evidence="10">
    <location>
        <begin position="98"/>
        <end position="120"/>
    </location>
</feature>
<dbReference type="InterPro" id="IPR017452">
    <property type="entry name" value="GPCR_Rhodpsn_7TM"/>
</dbReference>
<dbReference type="PROSITE" id="PS50262">
    <property type="entry name" value="G_PROTEIN_RECEP_F1_2"/>
    <property type="match status" value="1"/>
</dbReference>
<keyword evidence="4 10" id="KW-1133">Transmembrane helix</keyword>
<dbReference type="PRINTS" id="PR00237">
    <property type="entry name" value="GPCRRHODOPSN"/>
</dbReference>
<evidence type="ECO:0000256" key="1">
    <source>
        <dbReference type="ARBA" id="ARBA00004651"/>
    </source>
</evidence>
<reference evidence="12 13" key="1">
    <citation type="submission" date="2022-05" db="EMBL/GenBank/DDBJ databases">
        <authorList>
            <consortium name="Genoscope - CEA"/>
            <person name="William W."/>
        </authorList>
    </citation>
    <scope>NUCLEOTIDE SEQUENCE [LARGE SCALE GENOMIC DNA]</scope>
</reference>
<dbReference type="Pfam" id="PF00001">
    <property type="entry name" value="7tm_1"/>
    <property type="match status" value="1"/>
</dbReference>
<evidence type="ECO:0000256" key="3">
    <source>
        <dbReference type="ARBA" id="ARBA00022692"/>
    </source>
</evidence>
<keyword evidence="3 9" id="KW-0812">Transmembrane</keyword>
<keyword evidence="13" id="KW-1185">Reference proteome</keyword>
<dbReference type="EMBL" id="CALNXJ010000017">
    <property type="protein sequence ID" value="CAH3119981.1"/>
    <property type="molecule type" value="Genomic_DNA"/>
</dbReference>
<evidence type="ECO:0000259" key="11">
    <source>
        <dbReference type="PROSITE" id="PS50262"/>
    </source>
</evidence>
<sequence length="314" mass="35917">PQEKDKRKEGARQVNMEHRNTATVLFETGLVTLVMVLSFLGNLMVCHAIRRNPRLRCPSNYYLISLALTDIFQAVLVMPLSVFLVAMGRWPFGTPMCYVSAITKLSLSKTSLLTMALMALNRYYKIVRPASYQSIFTKRFIVITASAAWVTMVLMSLIFAFASDSRPQDDLSFAVCTIDFEQFVPVVLIIMYLPYFVIGFCYWNIYRVVRMHNANISWQSANVEHVKITKTLLVTVVGFAILWVPAHAVFVAFLFKLYVPHQLRFMVTFFIFTSSCVNPFIYGFMNRAFRHEFKKILTTRNSHSIASDSGSAQN</sequence>
<keyword evidence="2" id="KW-1003">Cell membrane</keyword>
<protein>
    <recommendedName>
        <fullName evidence="11">G-protein coupled receptors family 1 profile domain-containing protein</fullName>
    </recommendedName>
</protein>
<evidence type="ECO:0000256" key="4">
    <source>
        <dbReference type="ARBA" id="ARBA00022989"/>
    </source>
</evidence>
<evidence type="ECO:0000256" key="6">
    <source>
        <dbReference type="ARBA" id="ARBA00023136"/>
    </source>
</evidence>
<accession>A0AAU9WNS6</accession>
<dbReference type="Gene3D" id="1.20.1070.10">
    <property type="entry name" value="Rhodopsin 7-helix transmembrane proteins"/>
    <property type="match status" value="1"/>
</dbReference>
<dbReference type="GO" id="GO:0005886">
    <property type="term" value="C:plasma membrane"/>
    <property type="evidence" value="ECO:0007669"/>
    <property type="project" value="UniProtKB-SubCell"/>
</dbReference>
<evidence type="ECO:0000256" key="7">
    <source>
        <dbReference type="ARBA" id="ARBA00023170"/>
    </source>
</evidence>
<feature type="transmembrane region" description="Helical" evidence="10">
    <location>
        <begin position="29"/>
        <end position="49"/>
    </location>
</feature>
<gene>
    <name evidence="12" type="ORF">PMEA_00008035</name>
</gene>
<feature type="transmembrane region" description="Helical" evidence="10">
    <location>
        <begin position="182"/>
        <end position="203"/>
    </location>
</feature>
<proteinExistence type="inferred from homology"/>
<dbReference type="AlphaFoldDB" id="A0AAU9WNS6"/>
<keyword evidence="7 9" id="KW-0675">Receptor</keyword>
<comment type="caution">
    <text evidence="12">The sequence shown here is derived from an EMBL/GenBank/DDBJ whole genome shotgun (WGS) entry which is preliminary data.</text>
</comment>
<feature type="non-terminal residue" evidence="12">
    <location>
        <position position="1"/>
    </location>
</feature>
<feature type="transmembrane region" description="Helical" evidence="10">
    <location>
        <begin position="265"/>
        <end position="285"/>
    </location>
</feature>
<comment type="similarity">
    <text evidence="9">Belongs to the G-protein coupled receptor 1 family.</text>
</comment>
<dbReference type="SMART" id="SM01381">
    <property type="entry name" value="7TM_GPCR_Srsx"/>
    <property type="match status" value="1"/>
</dbReference>
<name>A0AAU9WNS6_9CNID</name>
<evidence type="ECO:0000256" key="9">
    <source>
        <dbReference type="RuleBase" id="RU000688"/>
    </source>
</evidence>
<feature type="transmembrane region" description="Helical" evidence="10">
    <location>
        <begin position="61"/>
        <end position="86"/>
    </location>
</feature>
<keyword evidence="6 10" id="KW-0472">Membrane</keyword>
<dbReference type="Proteomes" id="UP001159428">
    <property type="component" value="Unassembled WGS sequence"/>
</dbReference>
<evidence type="ECO:0000313" key="12">
    <source>
        <dbReference type="EMBL" id="CAH3119981.1"/>
    </source>
</evidence>
<keyword evidence="5 9" id="KW-0297">G-protein coupled receptor</keyword>
<organism evidence="12 13">
    <name type="scientific">Pocillopora meandrina</name>
    <dbReference type="NCBI Taxonomy" id="46732"/>
    <lineage>
        <taxon>Eukaryota</taxon>
        <taxon>Metazoa</taxon>
        <taxon>Cnidaria</taxon>
        <taxon>Anthozoa</taxon>
        <taxon>Hexacorallia</taxon>
        <taxon>Scleractinia</taxon>
        <taxon>Astrocoeniina</taxon>
        <taxon>Pocilloporidae</taxon>
        <taxon>Pocillopora</taxon>
    </lineage>
</organism>
<evidence type="ECO:0000256" key="2">
    <source>
        <dbReference type="ARBA" id="ARBA00022475"/>
    </source>
</evidence>
<evidence type="ECO:0000256" key="10">
    <source>
        <dbReference type="SAM" id="Phobius"/>
    </source>
</evidence>
<evidence type="ECO:0000256" key="8">
    <source>
        <dbReference type="ARBA" id="ARBA00023224"/>
    </source>
</evidence>
<evidence type="ECO:0000256" key="5">
    <source>
        <dbReference type="ARBA" id="ARBA00023040"/>
    </source>
</evidence>